<reference evidence="2" key="1">
    <citation type="submission" date="2023-08" db="EMBL/GenBank/DDBJ databases">
        <authorList>
            <person name="Chen Y."/>
            <person name="Shah S."/>
            <person name="Dougan E. K."/>
            <person name="Thang M."/>
            <person name="Chan C."/>
        </authorList>
    </citation>
    <scope>NUCLEOTIDE SEQUENCE</scope>
</reference>
<name>A0AA36JR87_9DINO</name>
<dbReference type="EMBL" id="CAUJNA010003782">
    <property type="protein sequence ID" value="CAJ1409711.1"/>
    <property type="molecule type" value="Genomic_DNA"/>
</dbReference>
<proteinExistence type="predicted"/>
<protein>
    <recommendedName>
        <fullName evidence="1">Nucleotide-diphospho-sugar transferase domain-containing protein</fullName>
    </recommendedName>
</protein>
<dbReference type="InterPro" id="IPR005069">
    <property type="entry name" value="Nucl-diP-sugar_transferase"/>
</dbReference>
<feature type="domain" description="Nucleotide-diphospho-sugar transferase" evidence="1">
    <location>
        <begin position="414"/>
        <end position="508"/>
    </location>
</feature>
<dbReference type="PROSITE" id="PS51257">
    <property type="entry name" value="PROKAR_LIPOPROTEIN"/>
    <property type="match status" value="1"/>
</dbReference>
<keyword evidence="3" id="KW-1185">Reference proteome</keyword>
<gene>
    <name evidence="2" type="ORF">EVOR1521_LOCUS30735</name>
</gene>
<sequence length="639" mass="72503">MSRLLRSEGRLLLVGLSVAGSCEPSWLCASEQLPDFDCLGDPRAQRILEAARGLRASLEQLAREGPGDVFRESLPVLEWKEAVYRDDVLAEECPYALALLRFLRWCQSHVDAHSSDSDRFEIFEVLFQSPYLLTPGEVFPTFVNSRFVKEMWPLVAAIAPLVARKAGPDDELGAQLRCQSTEVNWTDYLERLQSKAPDALVWFDLPGVAAFEELFRRNMPEKFLDCPLGVLVSLLEKLLVMQEFYTEGYGLVAAEIAAAFDGLQQLAHHLGRSTLDLLFLSPWPFWDHLAHLHERGSRRLRYDLDFYPWEILSNPGSPSVRRWLRNRPSQTMRSLLLALEEISSSEAFNQILLCTLLWGGRLAGYLPAALQRMEALGFLHQYLIFCGGEACEVCRGSHRWPSLCVGMQQFALFSKHAMIAAIVNQGFDLLYLDFDTIVMQDPFPRLARDAEMLVSRDFGSECLNTGVIYVKACPSTADFFHRLLLWLWHHPFEFSQKAFAGLLGQEQLAAEPSPLQRRLLAPRAALQAPRWALLDPINEFVTSKVYSTHLPGVHFEGWTGELSQIVVFHFLDGGGVVDPTRSVRGSYKDLFEVFLSNPKLNLSDTTPLYEQDPAVKEELLWSRHEAVPRELLKCRMVNM</sequence>
<comment type="caution">
    <text evidence="2">The sequence shown here is derived from an EMBL/GenBank/DDBJ whole genome shotgun (WGS) entry which is preliminary data.</text>
</comment>
<dbReference type="AlphaFoldDB" id="A0AA36JR87"/>
<evidence type="ECO:0000313" key="2">
    <source>
        <dbReference type="EMBL" id="CAJ1409711.1"/>
    </source>
</evidence>
<evidence type="ECO:0000259" key="1">
    <source>
        <dbReference type="Pfam" id="PF03407"/>
    </source>
</evidence>
<evidence type="ECO:0000313" key="3">
    <source>
        <dbReference type="Proteomes" id="UP001178507"/>
    </source>
</evidence>
<organism evidence="2 3">
    <name type="scientific">Effrenium voratum</name>
    <dbReference type="NCBI Taxonomy" id="2562239"/>
    <lineage>
        <taxon>Eukaryota</taxon>
        <taxon>Sar</taxon>
        <taxon>Alveolata</taxon>
        <taxon>Dinophyceae</taxon>
        <taxon>Suessiales</taxon>
        <taxon>Symbiodiniaceae</taxon>
        <taxon>Effrenium</taxon>
    </lineage>
</organism>
<dbReference type="Pfam" id="PF03407">
    <property type="entry name" value="Nucleotid_trans"/>
    <property type="match status" value="1"/>
</dbReference>
<accession>A0AA36JR87</accession>
<dbReference type="Proteomes" id="UP001178507">
    <property type="component" value="Unassembled WGS sequence"/>
</dbReference>